<accession>A0A6G0U5Z9</accession>
<dbReference type="Proteomes" id="UP000475862">
    <property type="component" value="Unassembled WGS sequence"/>
</dbReference>
<organism evidence="2 3">
    <name type="scientific">Aphis glycines</name>
    <name type="common">Soybean aphid</name>
    <dbReference type="NCBI Taxonomy" id="307491"/>
    <lineage>
        <taxon>Eukaryota</taxon>
        <taxon>Metazoa</taxon>
        <taxon>Ecdysozoa</taxon>
        <taxon>Arthropoda</taxon>
        <taxon>Hexapoda</taxon>
        <taxon>Insecta</taxon>
        <taxon>Pterygota</taxon>
        <taxon>Neoptera</taxon>
        <taxon>Paraneoptera</taxon>
        <taxon>Hemiptera</taxon>
        <taxon>Sternorrhyncha</taxon>
        <taxon>Aphidomorpha</taxon>
        <taxon>Aphidoidea</taxon>
        <taxon>Aphididae</taxon>
        <taxon>Aphidini</taxon>
        <taxon>Aphis</taxon>
        <taxon>Aphis</taxon>
    </lineage>
</organism>
<evidence type="ECO:0000256" key="1">
    <source>
        <dbReference type="SAM" id="Phobius"/>
    </source>
</evidence>
<keyword evidence="1" id="KW-0812">Transmembrane</keyword>
<proteinExistence type="predicted"/>
<protein>
    <submittedName>
        <fullName evidence="2">Uncharacterized protein</fullName>
    </submittedName>
</protein>
<feature type="non-terminal residue" evidence="2">
    <location>
        <position position="183"/>
    </location>
</feature>
<name>A0A6G0U5Z9_APHGL</name>
<reference evidence="2 3" key="1">
    <citation type="submission" date="2019-08" db="EMBL/GenBank/DDBJ databases">
        <title>The genome of the soybean aphid Biotype 1, its phylome, world population structure and adaptation to the North American continent.</title>
        <authorList>
            <person name="Giordano R."/>
            <person name="Donthu R.K."/>
            <person name="Hernandez A.G."/>
            <person name="Wright C.L."/>
            <person name="Zimin A.V."/>
        </authorList>
    </citation>
    <scope>NUCLEOTIDE SEQUENCE [LARGE SCALE GENOMIC DNA]</scope>
    <source>
        <tissue evidence="2">Whole aphids</tissue>
    </source>
</reference>
<dbReference type="AlphaFoldDB" id="A0A6G0U5Z9"/>
<keyword evidence="3" id="KW-1185">Reference proteome</keyword>
<keyword evidence="1" id="KW-1133">Transmembrane helix</keyword>
<evidence type="ECO:0000313" key="3">
    <source>
        <dbReference type="Proteomes" id="UP000475862"/>
    </source>
</evidence>
<feature type="transmembrane region" description="Helical" evidence="1">
    <location>
        <begin position="123"/>
        <end position="144"/>
    </location>
</feature>
<evidence type="ECO:0000313" key="2">
    <source>
        <dbReference type="EMBL" id="KAE9544377.1"/>
    </source>
</evidence>
<sequence length="183" mass="21353">MLKNHLRSESDLLWHSRVLLALPLFLHLKYSFNSSRMMYELSKRTMYISSKKLGRLFEKRHEKDTTINETYDYSGKRGSDDANRRSLVKLTPKCNREINLCDFNTPVPGTLSRKVCKHNRATYIHVILTILETSYIIVTAFSIICSKSLIIKNQCPILSPEKYFLGSRCKENYQNPTISWNVI</sequence>
<comment type="caution">
    <text evidence="2">The sequence shown here is derived from an EMBL/GenBank/DDBJ whole genome shotgun (WGS) entry which is preliminary data.</text>
</comment>
<dbReference type="EMBL" id="VYZN01000002">
    <property type="protein sequence ID" value="KAE9544377.1"/>
    <property type="molecule type" value="Genomic_DNA"/>
</dbReference>
<gene>
    <name evidence="2" type="ORF">AGLY_001556</name>
</gene>
<keyword evidence="1" id="KW-0472">Membrane</keyword>